<keyword evidence="7 10" id="KW-1133">Transmembrane helix</keyword>
<accession>A0A2I1RLJ1</accession>
<evidence type="ECO:0000256" key="9">
    <source>
        <dbReference type="ARBA" id="ARBA00037230"/>
    </source>
</evidence>
<evidence type="ECO:0000256" key="4">
    <source>
        <dbReference type="ARBA" id="ARBA00022519"/>
    </source>
</evidence>
<evidence type="ECO:0000313" key="14">
    <source>
        <dbReference type="Proteomes" id="UP000234914"/>
    </source>
</evidence>
<dbReference type="InterPro" id="IPR032523">
    <property type="entry name" value="CcmF_C"/>
</dbReference>
<dbReference type="InterPro" id="IPR003567">
    <property type="entry name" value="Cyt_c_biogenesis"/>
</dbReference>
<dbReference type="RefSeq" id="WP_101963606.1">
    <property type="nucleotide sequence ID" value="NZ_PKJS01000001.1"/>
</dbReference>
<dbReference type="InterPro" id="IPR002541">
    <property type="entry name" value="Cyt_c_assembly"/>
</dbReference>
<feature type="transmembrane region" description="Helical" evidence="10">
    <location>
        <begin position="39"/>
        <end position="63"/>
    </location>
</feature>
<proteinExistence type="inferred from homology"/>
<sequence length="694" mass="76890">MLITELGYFALISALVIAILQVILPAVGVFKHQPAWQRLAGSFAIAQFLATGTSFLCLMYGFYANDFTLIYVANQSNSLLPWYYRLSATWGGHEGSLLLWVTILATWGAAVAVFSRSLPLAMRARVLVIIAFVQMMMLSMVIFVSSPFNRSLPSIPVDGKDLNPLLQDPGLIFHPPMLYMGYVGAVVPFAFAMAALWAGRLDAVWTRWSRPWTLAAWCCLTLGIVFGSMWAYNELGWGGWWFWDPVENASFMPWLGGVALLHSLAVTEKRGVFKAWTIMLAIFSFALSLLGTFLVRSGVITSVHSFAADPTRGLFILVILGVVIGGGLAMFAWRGWRLTQESHYQLKSRETLLVINNIIILVATIVVVIGTLYPMLADALKLGQVSVGAPYFNALFVPLTWLLLLFLAIGPVSRWKKDTRPLLGTGLAILASCFVLAGVLSYFLVSSIDINIFMSAALCLWVLVWMVIDIKDKTRNARSFGAGLKRLHMGYWGMQLAHLGILLSVMGIAITTSLSIEKDIAMQKNQSVEVQGYQFTMDELKKIRGANFDATQAVVSVRKNNQLVATLYPEKRHYVVSQMPMTEASIQYNPLRDIYMAMGEPILGVNQTEDDADKWAVRIYIKPGVRWVWWGGFVLALGAILSMFDKRYRKLPRLADMNDNKSENLAAINTAAAIAPVLVKNDSDLGQESPHGNA</sequence>
<feature type="transmembrane region" description="Helical" evidence="10">
    <location>
        <begin position="275"/>
        <end position="294"/>
    </location>
</feature>
<evidence type="ECO:0000256" key="6">
    <source>
        <dbReference type="ARBA" id="ARBA00022748"/>
    </source>
</evidence>
<feature type="domain" description="Cytochrome c assembly protein" evidence="11">
    <location>
        <begin position="90"/>
        <end position="297"/>
    </location>
</feature>
<evidence type="ECO:0000259" key="11">
    <source>
        <dbReference type="Pfam" id="PF01578"/>
    </source>
</evidence>
<dbReference type="GO" id="GO:0017004">
    <property type="term" value="P:cytochrome complex assembly"/>
    <property type="evidence" value="ECO:0007669"/>
    <property type="project" value="UniProtKB-KW"/>
</dbReference>
<evidence type="ECO:0000256" key="7">
    <source>
        <dbReference type="ARBA" id="ARBA00022989"/>
    </source>
</evidence>
<dbReference type="GO" id="GO:0016829">
    <property type="term" value="F:lyase activity"/>
    <property type="evidence" value="ECO:0007669"/>
    <property type="project" value="UniProtKB-KW"/>
</dbReference>
<dbReference type="InterPro" id="IPR003568">
    <property type="entry name" value="Cyt_c_biogenesis_CcmF"/>
</dbReference>
<organism evidence="13 14">
    <name type="scientific">Faucicola osloensis</name>
    <name type="common">Moraxella osloensis</name>
    <dbReference type="NCBI Taxonomy" id="34062"/>
    <lineage>
        <taxon>Bacteria</taxon>
        <taxon>Pseudomonadati</taxon>
        <taxon>Pseudomonadota</taxon>
        <taxon>Gammaproteobacteria</taxon>
        <taxon>Moraxellales</taxon>
        <taxon>Moraxellaceae</taxon>
        <taxon>Faucicola</taxon>
    </lineage>
</organism>
<comment type="caution">
    <text evidence="13">The sequence shown here is derived from an EMBL/GenBank/DDBJ whole genome shotgun (WGS) entry which is preliminary data.</text>
</comment>
<evidence type="ECO:0000256" key="1">
    <source>
        <dbReference type="ARBA" id="ARBA00004429"/>
    </source>
</evidence>
<dbReference type="PANTHER" id="PTHR43653">
    <property type="entry name" value="CYTOCHROME C ASSEMBLY PROTEIN-RELATED"/>
    <property type="match status" value="1"/>
</dbReference>
<dbReference type="GO" id="GO:0015232">
    <property type="term" value="F:heme transmembrane transporter activity"/>
    <property type="evidence" value="ECO:0007669"/>
    <property type="project" value="InterPro"/>
</dbReference>
<feature type="transmembrane region" description="Helical" evidence="10">
    <location>
        <begin position="354"/>
        <end position="376"/>
    </location>
</feature>
<feature type="transmembrane region" description="Helical" evidence="10">
    <location>
        <begin position="6"/>
        <end position="27"/>
    </location>
</feature>
<keyword evidence="5 10" id="KW-0812">Transmembrane</keyword>
<dbReference type="AlphaFoldDB" id="A0A2I1RLJ1"/>
<comment type="subcellular location">
    <subcellularLocation>
        <location evidence="1">Cell inner membrane</location>
        <topology evidence="1">Multi-pass membrane protein</topology>
    </subcellularLocation>
</comment>
<feature type="transmembrane region" description="Helical" evidence="10">
    <location>
        <begin position="450"/>
        <end position="468"/>
    </location>
</feature>
<evidence type="ECO:0000256" key="8">
    <source>
        <dbReference type="ARBA" id="ARBA00023136"/>
    </source>
</evidence>
<evidence type="ECO:0000256" key="10">
    <source>
        <dbReference type="SAM" id="Phobius"/>
    </source>
</evidence>
<dbReference type="PANTHER" id="PTHR43653:SF1">
    <property type="entry name" value="CYTOCHROME C-TYPE BIOGENESIS PROTEIN CCMF"/>
    <property type="match status" value="1"/>
</dbReference>
<comment type="function">
    <text evidence="9">Required for the biogenesis of c-type cytochromes. Possible subunit of a heme lyase.</text>
</comment>
<feature type="transmembrane region" description="Helical" evidence="10">
    <location>
        <begin position="627"/>
        <end position="644"/>
    </location>
</feature>
<feature type="transmembrane region" description="Helical" evidence="10">
    <location>
        <begin position="388"/>
        <end position="410"/>
    </location>
</feature>
<comment type="similarity">
    <text evidence="2">Belongs to the CcmF/CycK/Ccl1/NrfE/CcsA family.</text>
</comment>
<gene>
    <name evidence="13" type="ORF">CYJ96_01230</name>
</gene>
<dbReference type="GO" id="GO:0020037">
    <property type="term" value="F:heme binding"/>
    <property type="evidence" value="ECO:0007669"/>
    <property type="project" value="InterPro"/>
</dbReference>
<keyword evidence="8 10" id="KW-0472">Membrane</keyword>
<dbReference type="Proteomes" id="UP000234914">
    <property type="component" value="Unassembled WGS sequence"/>
</dbReference>
<keyword evidence="13" id="KW-0456">Lyase</keyword>
<feature type="transmembrane region" description="Helical" evidence="10">
    <location>
        <begin position="489"/>
        <end position="510"/>
    </location>
</feature>
<reference evidence="13 14" key="1">
    <citation type="submission" date="2017-12" db="EMBL/GenBank/DDBJ databases">
        <title>Phylogenetic diversity of female urinary microbiome.</title>
        <authorList>
            <person name="Thomas-White K."/>
            <person name="Wolfe A.J."/>
        </authorList>
    </citation>
    <scope>NUCLEOTIDE SEQUENCE [LARGE SCALE GENOMIC DNA]</scope>
    <source>
        <strain evidence="13 14">UMB0416</strain>
    </source>
</reference>
<evidence type="ECO:0000256" key="2">
    <source>
        <dbReference type="ARBA" id="ARBA00009186"/>
    </source>
</evidence>
<keyword evidence="4" id="KW-0997">Cell inner membrane</keyword>
<feature type="transmembrane region" description="Helical" evidence="10">
    <location>
        <begin position="422"/>
        <end position="444"/>
    </location>
</feature>
<dbReference type="GO" id="GO:0005886">
    <property type="term" value="C:plasma membrane"/>
    <property type="evidence" value="ECO:0007669"/>
    <property type="project" value="UniProtKB-SubCell"/>
</dbReference>
<evidence type="ECO:0000313" key="13">
    <source>
        <dbReference type="EMBL" id="PKZ69995.1"/>
    </source>
</evidence>
<dbReference type="Pfam" id="PF16327">
    <property type="entry name" value="CcmF_C"/>
    <property type="match status" value="1"/>
</dbReference>
<name>A0A2I1RLJ1_FAUOS</name>
<evidence type="ECO:0000259" key="12">
    <source>
        <dbReference type="Pfam" id="PF16327"/>
    </source>
</evidence>
<feature type="transmembrane region" description="Helical" evidence="10">
    <location>
        <begin position="251"/>
        <end position="268"/>
    </location>
</feature>
<feature type="transmembrane region" description="Helical" evidence="10">
    <location>
        <begin position="211"/>
        <end position="231"/>
    </location>
</feature>
<dbReference type="NCBIfam" id="TIGR00353">
    <property type="entry name" value="nrfE"/>
    <property type="match status" value="1"/>
</dbReference>
<keyword evidence="3" id="KW-1003">Cell membrane</keyword>
<feature type="transmembrane region" description="Helical" evidence="10">
    <location>
        <begin position="97"/>
        <end position="114"/>
    </location>
</feature>
<dbReference type="PRINTS" id="PR01411">
    <property type="entry name" value="CCMFBIOGNSIS"/>
</dbReference>
<evidence type="ECO:0000256" key="3">
    <source>
        <dbReference type="ARBA" id="ARBA00022475"/>
    </source>
</evidence>
<feature type="domain" description="Cytochrome c-type biogenesis protein CcmF C-terminal" evidence="12">
    <location>
        <begin position="317"/>
        <end position="646"/>
    </location>
</feature>
<dbReference type="NCBIfam" id="NF007691">
    <property type="entry name" value="PRK10369.1"/>
    <property type="match status" value="1"/>
</dbReference>
<feature type="transmembrane region" description="Helical" evidence="10">
    <location>
        <begin position="126"/>
        <end position="144"/>
    </location>
</feature>
<dbReference type="Pfam" id="PF01578">
    <property type="entry name" value="Cytochrom_C_asm"/>
    <property type="match status" value="1"/>
</dbReference>
<dbReference type="EMBL" id="PKJS01000001">
    <property type="protein sequence ID" value="PKZ69995.1"/>
    <property type="molecule type" value="Genomic_DNA"/>
</dbReference>
<keyword evidence="6" id="KW-0201">Cytochrome c-type biogenesis</keyword>
<feature type="transmembrane region" description="Helical" evidence="10">
    <location>
        <begin position="314"/>
        <end position="333"/>
    </location>
</feature>
<feature type="transmembrane region" description="Helical" evidence="10">
    <location>
        <begin position="179"/>
        <end position="199"/>
    </location>
</feature>
<protein>
    <submittedName>
        <fullName evidence="13">Heme lyase NrfEFG subunit NrfE</fullName>
    </submittedName>
</protein>
<evidence type="ECO:0000256" key="5">
    <source>
        <dbReference type="ARBA" id="ARBA00022692"/>
    </source>
</evidence>
<dbReference type="PRINTS" id="PR01410">
    <property type="entry name" value="CCBIOGENESIS"/>
</dbReference>